<dbReference type="Gene3D" id="3.40.190.10">
    <property type="entry name" value="Periplasmic binding protein-like II"/>
    <property type="match status" value="2"/>
</dbReference>
<evidence type="ECO:0000256" key="2">
    <source>
        <dbReference type="SAM" id="SignalP"/>
    </source>
</evidence>
<feature type="chain" id="PRO_5005553841" evidence="2">
    <location>
        <begin position="25"/>
        <end position="341"/>
    </location>
</feature>
<sequence>MKKIKATIASSMVLFAASAGASYADSLTLYCSAQEDWCQLMARSFEDATGIDVDMTRKSSGETFAQIRAESSNPKGDVWWGGTGDPHLQAAEEGLTMEYMSPMRDQLHDWAISQAESAGNKTIGIYSGALGYGYNTDLAAANNLPEPSCWKDLLKPEYKGHVQMANPNSSGTAYTTLASMVQIFGEDEGFEFMKGLHKNINQYTKSGSAPIKAAARGENTIGIVFMHDAVKQAVAGFPIKVVAPCEGTGYEIGSMSIIDGARNEDEAKQFYDWALSAEAQNLALQVNAFQVPSNTGAQTSDSAPDMSTIKLIDYDFKKYGSSDERKRLLRKWDEEVSVLPQ</sequence>
<dbReference type="STRING" id="1317121.ATO11_06610"/>
<dbReference type="OrthoDB" id="9766989at2"/>
<dbReference type="PANTHER" id="PTHR30006">
    <property type="entry name" value="THIAMINE-BINDING PERIPLASMIC PROTEIN-RELATED"/>
    <property type="match status" value="1"/>
</dbReference>
<evidence type="ECO:0000313" key="4">
    <source>
        <dbReference type="Proteomes" id="UP000036938"/>
    </source>
</evidence>
<dbReference type="AlphaFoldDB" id="A0A0L1JQD5"/>
<accession>A0A0L1JQD5</accession>
<dbReference type="GO" id="GO:0030975">
    <property type="term" value="F:thiamine binding"/>
    <property type="evidence" value="ECO:0007669"/>
    <property type="project" value="TreeGrafter"/>
</dbReference>
<dbReference type="GO" id="GO:0015888">
    <property type="term" value="P:thiamine transport"/>
    <property type="evidence" value="ECO:0007669"/>
    <property type="project" value="TreeGrafter"/>
</dbReference>
<dbReference type="PIRSF" id="PIRSF002825">
    <property type="entry name" value="CfbpA"/>
    <property type="match status" value="1"/>
</dbReference>
<feature type="signal peptide" evidence="2">
    <location>
        <begin position="1"/>
        <end position="24"/>
    </location>
</feature>
<gene>
    <name evidence="3" type="ORF">ATO11_06610</name>
</gene>
<dbReference type="GO" id="GO:0030976">
    <property type="term" value="F:thiamine pyrophosphate binding"/>
    <property type="evidence" value="ECO:0007669"/>
    <property type="project" value="TreeGrafter"/>
</dbReference>
<comment type="caution">
    <text evidence="3">The sequence shown here is derived from an EMBL/GenBank/DDBJ whole genome shotgun (WGS) entry which is preliminary data.</text>
</comment>
<dbReference type="PANTHER" id="PTHR30006:SF2">
    <property type="entry name" value="ABC TRANSPORTER SUBSTRATE-BINDING PROTEIN"/>
    <property type="match status" value="1"/>
</dbReference>
<dbReference type="Proteomes" id="UP000036938">
    <property type="component" value="Unassembled WGS sequence"/>
</dbReference>
<dbReference type="PATRIC" id="fig|1317121.7.peg.1923"/>
<evidence type="ECO:0000256" key="1">
    <source>
        <dbReference type="ARBA" id="ARBA00022729"/>
    </source>
</evidence>
<dbReference type="GO" id="GO:0030288">
    <property type="term" value="C:outer membrane-bounded periplasmic space"/>
    <property type="evidence" value="ECO:0007669"/>
    <property type="project" value="TreeGrafter"/>
</dbReference>
<evidence type="ECO:0000313" key="3">
    <source>
        <dbReference type="EMBL" id="KNG93940.1"/>
    </source>
</evidence>
<dbReference type="EMBL" id="AQQZ01000003">
    <property type="protein sequence ID" value="KNG93940.1"/>
    <property type="molecule type" value="Genomic_DNA"/>
</dbReference>
<dbReference type="SUPFAM" id="SSF53850">
    <property type="entry name" value="Periplasmic binding protein-like II"/>
    <property type="match status" value="1"/>
</dbReference>
<dbReference type="RefSeq" id="WP_050530071.1">
    <property type="nucleotide sequence ID" value="NZ_AQQZ01000003.1"/>
</dbReference>
<proteinExistence type="predicted"/>
<dbReference type="InterPro" id="IPR026045">
    <property type="entry name" value="Ferric-bd"/>
</dbReference>
<reference evidence="3 4" key="1">
    <citation type="journal article" date="2015" name="Int. J. Syst. Evol. Microbiol.">
        <title>Aestuariivita atlantica sp. nov., isolated from deep sea sediment of the Atlantic Ocean.</title>
        <authorList>
            <person name="Li G."/>
            <person name="Lai Q."/>
            <person name="Du Y."/>
            <person name="Liu X."/>
            <person name="Sun F."/>
            <person name="Shao Z."/>
        </authorList>
    </citation>
    <scope>NUCLEOTIDE SEQUENCE [LARGE SCALE GENOMIC DNA]</scope>
    <source>
        <strain evidence="3 4">22II-S11-z3</strain>
    </source>
</reference>
<organism evidence="3 4">
    <name type="scientific">Pseudaestuariivita atlantica</name>
    <dbReference type="NCBI Taxonomy" id="1317121"/>
    <lineage>
        <taxon>Bacteria</taxon>
        <taxon>Pseudomonadati</taxon>
        <taxon>Pseudomonadota</taxon>
        <taxon>Alphaproteobacteria</taxon>
        <taxon>Rhodobacterales</taxon>
        <taxon>Paracoccaceae</taxon>
        <taxon>Pseudaestuariivita</taxon>
    </lineage>
</organism>
<dbReference type="CDD" id="cd13544">
    <property type="entry name" value="PBP2_Fbp_like_1"/>
    <property type="match status" value="1"/>
</dbReference>
<keyword evidence="4" id="KW-1185">Reference proteome</keyword>
<protein>
    <submittedName>
        <fullName evidence="3">Iron ABC transporter substrate-binding protein</fullName>
    </submittedName>
</protein>
<dbReference type="Pfam" id="PF13343">
    <property type="entry name" value="SBP_bac_6"/>
    <property type="match status" value="1"/>
</dbReference>
<name>A0A0L1JQD5_9RHOB</name>
<keyword evidence="1 2" id="KW-0732">Signal</keyword>